<dbReference type="Pfam" id="PF11927">
    <property type="entry name" value="HODM_asu-like"/>
    <property type="match status" value="1"/>
</dbReference>
<protein>
    <submittedName>
        <fullName evidence="1">DUF3445 domain-containing protein</fullName>
    </submittedName>
</protein>
<dbReference type="Proteomes" id="UP001284601">
    <property type="component" value="Unassembled WGS sequence"/>
</dbReference>
<name>A0ABU4HL98_9ACTN</name>
<dbReference type="RefSeq" id="WP_318596335.1">
    <property type="nucleotide sequence ID" value="NZ_JAWSTH010000012.1"/>
</dbReference>
<reference evidence="2" key="1">
    <citation type="submission" date="2023-07" db="EMBL/GenBank/DDBJ databases">
        <title>Conexibacter stalactiti sp. nov., isolated from stalactites in a lava cave and emended description of the genus Conexibacter.</title>
        <authorList>
            <person name="Lee S.D."/>
        </authorList>
    </citation>
    <scope>NUCLEOTIDE SEQUENCE [LARGE SCALE GENOMIC DNA]</scope>
    <source>
        <strain evidence="2">KCTC 39840</strain>
    </source>
</reference>
<evidence type="ECO:0000313" key="1">
    <source>
        <dbReference type="EMBL" id="MDW5594077.1"/>
    </source>
</evidence>
<gene>
    <name evidence="1" type="ORF">R7226_07010</name>
</gene>
<dbReference type="EMBL" id="JAWSTH010000012">
    <property type="protein sequence ID" value="MDW5594077.1"/>
    <property type="molecule type" value="Genomic_DNA"/>
</dbReference>
<comment type="caution">
    <text evidence="1">The sequence shown here is derived from an EMBL/GenBank/DDBJ whole genome shotgun (WGS) entry which is preliminary data.</text>
</comment>
<dbReference type="InterPro" id="IPR021848">
    <property type="entry name" value="HODM_asu-like"/>
</dbReference>
<proteinExistence type="predicted"/>
<organism evidence="1 2">
    <name type="scientific">Conexibacter stalactiti</name>
    <dbReference type="NCBI Taxonomy" id="1940611"/>
    <lineage>
        <taxon>Bacteria</taxon>
        <taxon>Bacillati</taxon>
        <taxon>Actinomycetota</taxon>
        <taxon>Thermoleophilia</taxon>
        <taxon>Solirubrobacterales</taxon>
        <taxon>Conexibacteraceae</taxon>
        <taxon>Conexibacter</taxon>
    </lineage>
</organism>
<keyword evidence="2" id="KW-1185">Reference proteome</keyword>
<reference evidence="1 2" key="2">
    <citation type="submission" date="2023-10" db="EMBL/GenBank/DDBJ databases">
        <authorList>
            <person name="Han X.F."/>
        </authorList>
    </citation>
    <scope>NUCLEOTIDE SEQUENCE [LARGE SCALE GENOMIC DNA]</scope>
    <source>
        <strain evidence="1 2">KCTC 39840</strain>
    </source>
</reference>
<evidence type="ECO:0000313" key="2">
    <source>
        <dbReference type="Proteomes" id="UP001284601"/>
    </source>
</evidence>
<accession>A0ABU4HL98</accession>
<sequence>MTQTTTLPDRVRGFPFPFAADTYRYSTNIEPARAVRTTEAGGWGATIVDVDGDYRDELAERARILARDPTRCIVLPHMRVAAWDTLLLGLQELALARPGQMRLRRERNGAWHWVNELAEVEQRFVFGDDDTLPCEPLRFVGDQLQEDLVLLDQREQQLFADAGLVTFAADWSLGFDVGMSFLEVHGPVPRIHVEGIIPRAQQFLLRLQLGHPYRRTNWTMTVDRRLDTATETYPEWGPDRSQVVLGDDVGARLHLRVEVQHLVRLAESGAVLFVIRSYLLSLRELALVEPWRRRTAEVLDELPQDLVDYKGITRFRSAAVDWLRAAA</sequence>